<proteinExistence type="predicted"/>
<dbReference type="OrthoDB" id="3821116at2"/>
<keyword evidence="3" id="KW-1185">Reference proteome</keyword>
<accession>A0A1X0JFK9</accession>
<organism evidence="2 3">
    <name type="scientific">Mycolicibacterium tusciae</name>
    <dbReference type="NCBI Taxonomy" id="75922"/>
    <lineage>
        <taxon>Bacteria</taxon>
        <taxon>Bacillati</taxon>
        <taxon>Actinomycetota</taxon>
        <taxon>Actinomycetes</taxon>
        <taxon>Mycobacteriales</taxon>
        <taxon>Mycobacteriaceae</taxon>
        <taxon>Mycolicibacterium</taxon>
    </lineage>
</organism>
<feature type="region of interest" description="Disordered" evidence="1">
    <location>
        <begin position="196"/>
        <end position="246"/>
    </location>
</feature>
<feature type="compositionally biased region" description="Basic residues" evidence="1">
    <location>
        <begin position="230"/>
        <end position="239"/>
    </location>
</feature>
<gene>
    <name evidence="2" type="ORF">BST47_28295</name>
</gene>
<evidence type="ECO:0000313" key="2">
    <source>
        <dbReference type="EMBL" id="ORB61306.1"/>
    </source>
</evidence>
<protein>
    <submittedName>
        <fullName evidence="2">Uncharacterized protein</fullName>
    </submittedName>
</protein>
<feature type="compositionally biased region" description="Polar residues" evidence="1">
    <location>
        <begin position="196"/>
        <end position="206"/>
    </location>
</feature>
<reference evidence="2 3" key="1">
    <citation type="submission" date="2017-02" db="EMBL/GenBank/DDBJ databases">
        <title>The new phylogeny of genus Mycobacterium.</title>
        <authorList>
            <person name="Tortoli E."/>
            <person name="Trovato A."/>
            <person name="Cirillo D.M."/>
        </authorList>
    </citation>
    <scope>NUCLEOTIDE SEQUENCE [LARGE SCALE GENOMIC DNA]</scope>
    <source>
        <strain evidence="2 3">DSM 44338</strain>
    </source>
</reference>
<name>A0A1X0JFK9_9MYCO</name>
<evidence type="ECO:0000256" key="1">
    <source>
        <dbReference type="SAM" id="MobiDB-lite"/>
    </source>
</evidence>
<dbReference type="Proteomes" id="UP000192411">
    <property type="component" value="Unassembled WGS sequence"/>
</dbReference>
<evidence type="ECO:0000313" key="3">
    <source>
        <dbReference type="Proteomes" id="UP000192411"/>
    </source>
</evidence>
<dbReference type="AlphaFoldDB" id="A0A1X0JFK9"/>
<dbReference type="EMBL" id="MVIM01000026">
    <property type="protein sequence ID" value="ORB61306.1"/>
    <property type="molecule type" value="Genomic_DNA"/>
</dbReference>
<comment type="caution">
    <text evidence="2">The sequence shown here is derived from an EMBL/GenBank/DDBJ whole genome shotgun (WGS) entry which is preliminary data.</text>
</comment>
<sequence length="246" mass="27006">MVSAPTPPSADPWWSYAVGTAAALRSGKEPPTVAVHGPFLNSNEVARLSSPATYSRLAAGDGNYERAQAPFMVNPVLMAAAMAGQGVVNSRRRRDADRSSQPQWTNYRDAAVLTTNQRLMCSRPQGGWTSFWYSEMAEFYPDPHRRAVTMSFADDHTPPLQLAGPAVPAIALWVGHSVYGDRWHEDPRLAALLPSQASQETTTPQQAAERPAAASEDGLTAEQQAWWERHRPRHSRHHSSQGGLEL</sequence>
<dbReference type="STRING" id="75922.BST47_28295"/>